<dbReference type="Proteomes" id="UP000249661">
    <property type="component" value="Unassembled WGS sequence"/>
</dbReference>
<dbReference type="EMBL" id="KZ824983">
    <property type="protein sequence ID" value="RAH66399.1"/>
    <property type="molecule type" value="Genomic_DNA"/>
</dbReference>
<evidence type="ECO:0000313" key="1">
    <source>
        <dbReference type="EMBL" id="RAH66399.1"/>
    </source>
</evidence>
<proteinExistence type="predicted"/>
<sequence length="418" mass="46668">MMRDFRALNLLILIFSAINVIAVGLFTVSFLNSPRNKTHQPTECRTLIQAHRFRARRNFLSPHRARIRPNTRLAFAFGIENAFTTPDEEYATHFVRNARNLINLQAQDWERLAKSLQSKANELISTAHRLHLASVVQSLSLRIILTTLLNAELDTLPDAEKHMVSLAQAINRAWVSSKNDVDLIEFADNPGLQASLSALFPTFDGTDPRGNPLCWILPGFETSWRINLRIVLELLLNTGQTHPDWTATMIAFAENPTKTQFEAAGADEVSAKDVVAEGLRLYPPTKRIYRAFEWEENGARHSDTFAAAVEACHLAGRVWGQDALKYNPLRWRAVTDVQKQAYLPFGGAPFECPAKAVFGPRMIALVVGVFVGVLQVGHGWRLVDKDGNGVNDVFGGERLKNDRGSYEELFLVRAAGGV</sequence>
<evidence type="ECO:0000313" key="2">
    <source>
        <dbReference type="Proteomes" id="UP000249661"/>
    </source>
</evidence>
<reference evidence="1" key="1">
    <citation type="submission" date="2018-02" db="EMBL/GenBank/DDBJ databases">
        <title>The genomes of Aspergillus section Nigri reveals drivers in fungal speciation.</title>
        <authorList>
            <consortium name="DOE Joint Genome Institute"/>
            <person name="Vesth T.C."/>
            <person name="Nybo J."/>
            <person name="Theobald S."/>
            <person name="Brandl J."/>
            <person name="Frisvad J.C."/>
            <person name="Nielsen K.F."/>
            <person name="Lyhne E.K."/>
            <person name="Kogle M.E."/>
            <person name="Kuo A."/>
            <person name="Riley R."/>
            <person name="Clum A."/>
            <person name="Nolan M."/>
            <person name="Lipzen A."/>
            <person name="Salamov A."/>
            <person name="Henrissat B."/>
            <person name="Wiebenga A."/>
            <person name="De vries R.P."/>
            <person name="Grigoriev I.V."/>
            <person name="Mortensen U.H."/>
            <person name="Andersen M.R."/>
            <person name="Baker S.E."/>
        </authorList>
    </citation>
    <scope>NUCLEOTIDE SEQUENCE</scope>
    <source>
        <strain evidence="1">CBS 121060</strain>
    </source>
</reference>
<gene>
    <name evidence="1" type="ORF">BO66DRAFT_442198</name>
</gene>
<organism evidence="1 2">
    <name type="scientific">Aspergillus aculeatinus CBS 121060</name>
    <dbReference type="NCBI Taxonomy" id="1448322"/>
    <lineage>
        <taxon>Eukaryota</taxon>
        <taxon>Fungi</taxon>
        <taxon>Dikarya</taxon>
        <taxon>Ascomycota</taxon>
        <taxon>Pezizomycotina</taxon>
        <taxon>Eurotiomycetes</taxon>
        <taxon>Eurotiomycetidae</taxon>
        <taxon>Eurotiales</taxon>
        <taxon>Aspergillaceae</taxon>
        <taxon>Aspergillus</taxon>
        <taxon>Aspergillus subgen. Circumdati</taxon>
    </lineage>
</organism>
<name>A0ACD1GYV3_9EURO</name>
<protein>
    <submittedName>
        <fullName evidence="1">Cytochrome P450</fullName>
    </submittedName>
</protein>
<accession>A0ACD1GYV3</accession>
<keyword evidence="2" id="KW-1185">Reference proteome</keyword>